<evidence type="ECO:0000313" key="2">
    <source>
        <dbReference type="Proteomes" id="UP000186030"/>
    </source>
</evidence>
<proteinExistence type="predicted"/>
<dbReference type="EMBL" id="MQMG01000143">
    <property type="protein sequence ID" value="OKO86245.1"/>
    <property type="molecule type" value="Genomic_DNA"/>
</dbReference>
<dbReference type="AlphaFoldDB" id="A0A1Q5SEB3"/>
<name>A0A1Q5SEB3_9BACL</name>
<protein>
    <submittedName>
        <fullName evidence="1">Uncharacterized protein</fullName>
    </submittedName>
</protein>
<dbReference type="Proteomes" id="UP000186030">
    <property type="component" value="Unassembled WGS sequence"/>
</dbReference>
<reference evidence="1 2" key="1">
    <citation type="submission" date="2016-11" db="EMBL/GenBank/DDBJ databases">
        <authorList>
            <person name="Kadnikov V."/>
            <person name="Nazina T."/>
        </authorList>
    </citation>
    <scope>NUCLEOTIDE SEQUENCE [LARGE SCALE GENOMIC DNA]</scope>
    <source>
        <strain evidence="1 2">1017</strain>
    </source>
</reference>
<reference evidence="2" key="2">
    <citation type="submission" date="2017-01" db="EMBL/GenBank/DDBJ databases">
        <title>Genome sequencing and annotation of Geobacillus sp. 1017, a Hydrocarbon-Oxidizing Thermophilic Bacterium Isolated from a Heavy Oil Reservoir (China).</title>
        <authorList>
            <person name="Kadnikov V.V."/>
            <person name="Mardanov A.V."/>
            <person name="Poltaraus A.B."/>
            <person name="Sokolova D.S."/>
            <person name="Semenova E.M."/>
            <person name="Ravin N.V."/>
            <person name="Tourova T.P."/>
            <person name="Nazina T.N."/>
        </authorList>
    </citation>
    <scope>NUCLEOTIDE SEQUENCE [LARGE SCALE GENOMIC DNA]</scope>
    <source>
        <strain evidence="2">1017</strain>
    </source>
</reference>
<organism evidence="1 2">
    <name type="scientific">Geobacillus proteiniphilus</name>
    <dbReference type="NCBI Taxonomy" id="860353"/>
    <lineage>
        <taxon>Bacteria</taxon>
        <taxon>Bacillati</taxon>
        <taxon>Bacillota</taxon>
        <taxon>Bacilli</taxon>
        <taxon>Bacillales</taxon>
        <taxon>Anoxybacillaceae</taxon>
        <taxon>Geobacillus</taxon>
    </lineage>
</organism>
<evidence type="ECO:0000313" key="1">
    <source>
        <dbReference type="EMBL" id="OKO86245.1"/>
    </source>
</evidence>
<accession>A0A1Q5SEB3</accession>
<gene>
    <name evidence="1" type="ORF">BRO54_3882</name>
</gene>
<sequence length="43" mass="4962">MRLVPLGQLGKHFLRREHKPSCFKNLRADMAMNAELAETRPTP</sequence>
<comment type="caution">
    <text evidence="1">The sequence shown here is derived from an EMBL/GenBank/DDBJ whole genome shotgun (WGS) entry which is preliminary data.</text>
</comment>